<sequence>MANHPENAKTPLLSDDDLSRSDSYEHLVYSESDSASLSGSTVYNDPPVLEGKGTMDVDAEADTKSLPEYTEYETTHLEKGQLPQDEPGQDNGEENRCKRRGCVGRRRCRRASGQCDKKRRVRKRIAMFIKFIFLFGLFSFFVTRMCVKHRRESIPTVFSDHSSEELHNGRQIILNTGSTAVFGRYPLYDLLYIKTTSGSVNILVDPQPADPKKPDEPARLIIETDAGTVSVAVLQYSIDAIATFENGNTKKVDNIIDLDYLKTSGATSISRVKGQIPYRPYEVEIKTQSGSINGRLIFTTSASLKTQSGHISASFAPVVSADEVVHATLTTETESGAQDISLNEPLIIDTSDNTYQTGMGGTSASSSSHISQSGSIQVKYPQSWAGHVEAFTQSGLIRLGGDGLEVREQTQGHAVGVKYPDSDDNKHGWPGSRGDMDVVLESAGSGSVQFCVKDGLIPVEESEDFEVYNLREY</sequence>
<feature type="transmembrane region" description="Helical" evidence="2">
    <location>
        <begin position="125"/>
        <end position="143"/>
    </location>
</feature>
<gene>
    <name evidence="3" type="ORF">GQ26_0060910</name>
</gene>
<dbReference type="EMBL" id="JPOX01000006">
    <property type="protein sequence ID" value="KFX50784.1"/>
    <property type="molecule type" value="Genomic_DNA"/>
</dbReference>
<proteinExistence type="predicted"/>
<evidence type="ECO:0000256" key="1">
    <source>
        <dbReference type="SAM" id="MobiDB-lite"/>
    </source>
</evidence>
<feature type="compositionally biased region" description="Polar residues" evidence="1">
    <location>
        <begin position="31"/>
        <end position="43"/>
    </location>
</feature>
<keyword evidence="2" id="KW-1133">Transmembrane helix</keyword>
<reference key="1">
    <citation type="journal article" date="2014" name="PLoS Genet.">
        <title>Signature Gene Expression Reveals Novel Clues to the Molecular Mechanisms of Dimorphic Transition in Penicillium marneffei.</title>
        <authorList>
            <person name="Yang E."/>
            <person name="Wang G."/>
            <person name="Cai J."/>
            <person name="Woo P.C."/>
            <person name="Lau S.K."/>
            <person name="Yuen K.-Y."/>
            <person name="Chow W.-N."/>
            <person name="Lin X."/>
        </authorList>
    </citation>
    <scope>NUCLEOTIDE SEQUENCE [LARGE SCALE GENOMIC DNA]</scope>
    <source>
        <strain>PM1</strain>
    </source>
</reference>
<dbReference type="eggNOG" id="ENOG502S7KB">
    <property type="taxonomic scope" value="Eukaryota"/>
</dbReference>
<feature type="region of interest" description="Disordered" evidence="1">
    <location>
        <begin position="24"/>
        <end position="58"/>
    </location>
</feature>
<reference evidence="3" key="2">
    <citation type="journal article" date="2014" name="PLoS Genet.">
        <title>Signature gene expression reveals novel clues to the molecular mechanisms of dimorphic transition in Penicillium marneffei.</title>
        <authorList>
            <person name="Yang E."/>
            <person name="Wang G."/>
            <person name="Cai J."/>
            <person name="Woo P.C."/>
            <person name="Lau S.K."/>
            <person name="Yuen K.-Y."/>
            <person name="Chow W.-N."/>
            <person name="Lin X."/>
        </authorList>
    </citation>
    <scope>NUCLEOTIDE SEQUENCE</scope>
    <source>
        <strain evidence="3">PM1</strain>
    </source>
</reference>
<organism evidence="3">
    <name type="scientific">Talaromyces marneffei PM1</name>
    <dbReference type="NCBI Taxonomy" id="1077442"/>
    <lineage>
        <taxon>Eukaryota</taxon>
        <taxon>Fungi</taxon>
        <taxon>Dikarya</taxon>
        <taxon>Ascomycota</taxon>
        <taxon>Pezizomycotina</taxon>
        <taxon>Eurotiomycetes</taxon>
        <taxon>Eurotiomycetidae</taxon>
        <taxon>Eurotiales</taxon>
        <taxon>Trichocomaceae</taxon>
        <taxon>Talaromyces</taxon>
        <taxon>Talaromyces sect. Talaromyces</taxon>
    </lineage>
</organism>
<protein>
    <recommendedName>
        <fullName evidence="4">Adhesin domain-containing protein</fullName>
    </recommendedName>
</protein>
<feature type="region of interest" description="Disordered" evidence="1">
    <location>
        <begin position="74"/>
        <end position="97"/>
    </location>
</feature>
<comment type="caution">
    <text evidence="3">The sequence shown here is derived from an EMBL/GenBank/DDBJ whole genome shotgun (WGS) entry which is preliminary data.</text>
</comment>
<keyword evidence="2" id="KW-0472">Membrane</keyword>
<dbReference type="AlphaFoldDB" id="A0A093VLA6"/>
<keyword evidence="2" id="KW-0812">Transmembrane</keyword>
<accession>A0A093VLA6</accession>
<dbReference type="HOGENOM" id="CLU_051903_0_0_1"/>
<name>A0A093VLA6_TALMA</name>
<evidence type="ECO:0000313" key="3">
    <source>
        <dbReference type="EMBL" id="KFX50784.1"/>
    </source>
</evidence>
<evidence type="ECO:0000256" key="2">
    <source>
        <dbReference type="SAM" id="Phobius"/>
    </source>
</evidence>
<evidence type="ECO:0008006" key="4">
    <source>
        <dbReference type="Google" id="ProtNLM"/>
    </source>
</evidence>